<keyword evidence="2" id="KW-1133">Transmembrane helix</keyword>
<dbReference type="InterPro" id="IPR037485">
    <property type="entry name" value="PEX22"/>
</dbReference>
<organism evidence="3 4">
    <name type="scientific">Ananas comosus</name>
    <name type="common">Pineapple</name>
    <name type="synonym">Ananas ananas</name>
    <dbReference type="NCBI Taxonomy" id="4615"/>
    <lineage>
        <taxon>Eukaryota</taxon>
        <taxon>Viridiplantae</taxon>
        <taxon>Streptophyta</taxon>
        <taxon>Embryophyta</taxon>
        <taxon>Tracheophyta</taxon>
        <taxon>Spermatophyta</taxon>
        <taxon>Magnoliopsida</taxon>
        <taxon>Liliopsida</taxon>
        <taxon>Poales</taxon>
        <taxon>Bromeliaceae</taxon>
        <taxon>Bromelioideae</taxon>
        <taxon>Ananas</taxon>
    </lineage>
</organism>
<dbReference type="EMBL" id="LSRQ01001710">
    <property type="protein sequence ID" value="OAY76799.1"/>
    <property type="molecule type" value="Genomic_DNA"/>
</dbReference>
<gene>
    <name evidence="3" type="ORF">ACMD2_08190</name>
</gene>
<evidence type="ECO:0000313" key="4">
    <source>
        <dbReference type="Proteomes" id="UP000092600"/>
    </source>
</evidence>
<keyword evidence="2" id="KW-0812">Transmembrane</keyword>
<sequence>MSDRVAEHVGALVRRLARHLNRRISDTLALLLRHKSAGSLGAVAGFAIAVVFVWKYLRSPPTRPRRSAPKRRVPSAAADSGGAGTAPKLEVSDAVESTPLTTGQIVRKKLSGVRKMTCQILGVILEETSPEDLQKHATVRLPVVELLLEIAKHCDLYLMETVIDDASETLALQERVLLALESAGLFQSGGLMKEKVLFSSTEIGRTSFVRQLESDFHVDTNLEIISQLSRFIRYQLYISPMEAGQIAPNVYTSSSLEQYLCRFVI</sequence>
<dbReference type="Proteomes" id="UP000092600">
    <property type="component" value="Unassembled WGS sequence"/>
</dbReference>
<evidence type="ECO:0000313" key="3">
    <source>
        <dbReference type="EMBL" id="OAY76799.1"/>
    </source>
</evidence>
<dbReference type="PANTHER" id="PTHR34126:SF1">
    <property type="entry name" value="PEROXISOME BIOGENESIS PROTEIN 22"/>
    <property type="match status" value="1"/>
</dbReference>
<protein>
    <submittedName>
        <fullName evidence="3">Peroxisome biogenesis protein 22</fullName>
    </submittedName>
</protein>
<feature type="transmembrane region" description="Helical" evidence="2">
    <location>
        <begin position="37"/>
        <end position="57"/>
    </location>
</feature>
<feature type="compositionally biased region" description="Basic residues" evidence="1">
    <location>
        <begin position="63"/>
        <end position="73"/>
    </location>
</feature>
<proteinExistence type="predicted"/>
<keyword evidence="2" id="KW-0472">Membrane</keyword>
<dbReference type="Pfam" id="PF22978">
    <property type="entry name" value="HAD_Pex22"/>
    <property type="match status" value="1"/>
</dbReference>
<dbReference type="GO" id="GO:0007031">
    <property type="term" value="P:peroxisome organization"/>
    <property type="evidence" value="ECO:0007669"/>
    <property type="project" value="InterPro"/>
</dbReference>
<comment type="caution">
    <text evidence="3">The sequence shown here is derived from an EMBL/GenBank/DDBJ whole genome shotgun (WGS) entry which is preliminary data.</text>
</comment>
<dbReference type="STRING" id="4615.A0A199VI71"/>
<dbReference type="AlphaFoldDB" id="A0A199VI71"/>
<reference evidence="3 4" key="1">
    <citation type="journal article" date="2016" name="DNA Res.">
        <title>The draft genome of MD-2 pineapple using hybrid error correction of long reads.</title>
        <authorList>
            <person name="Redwan R.M."/>
            <person name="Saidin A."/>
            <person name="Kumar S.V."/>
        </authorList>
    </citation>
    <scope>NUCLEOTIDE SEQUENCE [LARGE SCALE GENOMIC DNA]</scope>
    <source>
        <strain evidence="4">cv. MD2</strain>
        <tissue evidence="3">Leaf</tissue>
    </source>
</reference>
<evidence type="ECO:0000256" key="2">
    <source>
        <dbReference type="SAM" id="Phobius"/>
    </source>
</evidence>
<evidence type="ECO:0000256" key="1">
    <source>
        <dbReference type="SAM" id="MobiDB-lite"/>
    </source>
</evidence>
<name>A0A199VI71_ANACO</name>
<feature type="region of interest" description="Disordered" evidence="1">
    <location>
        <begin position="61"/>
        <end position="93"/>
    </location>
</feature>
<dbReference type="PANTHER" id="PTHR34126">
    <property type="entry name" value="PEROXISOME BIOGENESIS PROTEIN 22"/>
    <property type="match status" value="1"/>
</dbReference>
<accession>A0A199VI71</accession>